<evidence type="ECO:0000313" key="3">
    <source>
        <dbReference type="Proteomes" id="UP000257143"/>
    </source>
</evidence>
<protein>
    <submittedName>
        <fullName evidence="2">Transcriptional regulator</fullName>
    </submittedName>
</protein>
<evidence type="ECO:0000313" key="2">
    <source>
        <dbReference type="EMBL" id="RDW17599.1"/>
    </source>
</evidence>
<dbReference type="OrthoDB" id="2323301at2"/>
<dbReference type="SUPFAM" id="SSF47413">
    <property type="entry name" value="lambda repressor-like DNA-binding domains"/>
    <property type="match status" value="1"/>
</dbReference>
<dbReference type="EMBL" id="PIOC01000019">
    <property type="protein sequence ID" value="RDW17599.1"/>
    <property type="molecule type" value="Genomic_DNA"/>
</dbReference>
<organism evidence="2 3">
    <name type="scientific">Oceanobacillus arenosus</name>
    <dbReference type="NCBI Taxonomy" id="1229153"/>
    <lineage>
        <taxon>Bacteria</taxon>
        <taxon>Bacillati</taxon>
        <taxon>Bacillota</taxon>
        <taxon>Bacilli</taxon>
        <taxon>Bacillales</taxon>
        <taxon>Bacillaceae</taxon>
        <taxon>Oceanobacillus</taxon>
    </lineage>
</organism>
<dbReference type="CDD" id="cd00093">
    <property type="entry name" value="HTH_XRE"/>
    <property type="match status" value="1"/>
</dbReference>
<accession>A0A3D8PR06</accession>
<dbReference type="Pfam" id="PF01381">
    <property type="entry name" value="HTH_3"/>
    <property type="match status" value="1"/>
</dbReference>
<name>A0A3D8PR06_9BACI</name>
<proteinExistence type="predicted"/>
<comment type="caution">
    <text evidence="2">The sequence shown here is derived from an EMBL/GenBank/DDBJ whole genome shotgun (WGS) entry which is preliminary data.</text>
</comment>
<keyword evidence="3" id="KW-1185">Reference proteome</keyword>
<evidence type="ECO:0000259" key="1">
    <source>
        <dbReference type="PROSITE" id="PS50943"/>
    </source>
</evidence>
<dbReference type="Proteomes" id="UP000257143">
    <property type="component" value="Unassembled WGS sequence"/>
</dbReference>
<dbReference type="AlphaFoldDB" id="A0A3D8PR06"/>
<reference evidence="3" key="1">
    <citation type="submission" date="2017-11" db="EMBL/GenBank/DDBJ databases">
        <authorList>
            <person name="Zhu W."/>
        </authorList>
    </citation>
    <scope>NUCLEOTIDE SEQUENCE [LARGE SCALE GENOMIC DNA]</scope>
    <source>
        <strain evidence="3">CAU 1183</strain>
    </source>
</reference>
<sequence length="73" mass="8800">MHRELIILRKQHKLTKKDMAHVLKINPKTYSMKEDGLSDFKYKEIFLIAKMFNRNIDEIFLPPNIRKTDKNVN</sequence>
<dbReference type="Gene3D" id="1.10.260.40">
    <property type="entry name" value="lambda repressor-like DNA-binding domains"/>
    <property type="match status" value="1"/>
</dbReference>
<dbReference type="InterPro" id="IPR001387">
    <property type="entry name" value="Cro/C1-type_HTH"/>
</dbReference>
<dbReference type="GO" id="GO:0003677">
    <property type="term" value="F:DNA binding"/>
    <property type="evidence" value="ECO:0007669"/>
    <property type="project" value="InterPro"/>
</dbReference>
<dbReference type="PROSITE" id="PS50943">
    <property type="entry name" value="HTH_CROC1"/>
    <property type="match status" value="1"/>
</dbReference>
<dbReference type="SMART" id="SM00530">
    <property type="entry name" value="HTH_XRE"/>
    <property type="match status" value="1"/>
</dbReference>
<feature type="domain" description="HTH cro/C1-type" evidence="1">
    <location>
        <begin position="5"/>
        <end position="59"/>
    </location>
</feature>
<dbReference type="RefSeq" id="WP_115773847.1">
    <property type="nucleotide sequence ID" value="NZ_PIOC01000019.1"/>
</dbReference>
<dbReference type="InterPro" id="IPR010982">
    <property type="entry name" value="Lambda_DNA-bd_dom_sf"/>
</dbReference>
<gene>
    <name evidence="2" type="ORF">CWR48_13865</name>
</gene>